<dbReference type="PANTHER" id="PTHR36206:SF4">
    <property type="entry name" value="HYPOTHETICAL CONSERVED PROTEIN (EUROFUNG)-RELATED"/>
    <property type="match status" value="1"/>
</dbReference>
<keyword evidence="6" id="KW-0539">Nucleus</keyword>
<protein>
    <recommendedName>
        <fullName evidence="7">Zn(2)-C6 fungal-type domain-containing protein</fullName>
    </recommendedName>
</protein>
<evidence type="ECO:0000256" key="6">
    <source>
        <dbReference type="ARBA" id="ARBA00023242"/>
    </source>
</evidence>
<evidence type="ECO:0000256" key="3">
    <source>
        <dbReference type="ARBA" id="ARBA00023015"/>
    </source>
</evidence>
<evidence type="ECO:0000256" key="4">
    <source>
        <dbReference type="ARBA" id="ARBA00023125"/>
    </source>
</evidence>
<evidence type="ECO:0000256" key="2">
    <source>
        <dbReference type="ARBA" id="ARBA00022833"/>
    </source>
</evidence>
<dbReference type="GO" id="GO:0008270">
    <property type="term" value="F:zinc ion binding"/>
    <property type="evidence" value="ECO:0007669"/>
    <property type="project" value="InterPro"/>
</dbReference>
<dbReference type="InterPro" id="IPR021858">
    <property type="entry name" value="Fun_TF"/>
</dbReference>
<keyword evidence="9" id="KW-1185">Reference proteome</keyword>
<evidence type="ECO:0000256" key="5">
    <source>
        <dbReference type="ARBA" id="ARBA00023163"/>
    </source>
</evidence>
<proteinExistence type="predicted"/>
<keyword evidence="1" id="KW-0479">Metal-binding</keyword>
<keyword evidence="2" id="KW-0862">Zinc</keyword>
<keyword evidence="5" id="KW-0804">Transcription</keyword>
<dbReference type="PROSITE" id="PS50048">
    <property type="entry name" value="ZN2_CY6_FUNGAL_2"/>
    <property type="match status" value="1"/>
</dbReference>
<gene>
    <name evidence="8" type="ORF">BPOR_0013g00110</name>
</gene>
<keyword evidence="4" id="KW-0238">DNA-binding</keyword>
<accession>A0A4Z1L560</accession>
<evidence type="ECO:0000313" key="9">
    <source>
        <dbReference type="Proteomes" id="UP000297280"/>
    </source>
</evidence>
<dbReference type="SMART" id="SM00066">
    <property type="entry name" value="GAL4"/>
    <property type="match status" value="1"/>
</dbReference>
<evidence type="ECO:0000256" key="1">
    <source>
        <dbReference type="ARBA" id="ARBA00022723"/>
    </source>
</evidence>
<dbReference type="PROSITE" id="PS00463">
    <property type="entry name" value="ZN2_CY6_FUNGAL_1"/>
    <property type="match status" value="1"/>
</dbReference>
<dbReference type="GO" id="GO:0000981">
    <property type="term" value="F:DNA-binding transcription factor activity, RNA polymerase II-specific"/>
    <property type="evidence" value="ECO:0007669"/>
    <property type="project" value="InterPro"/>
</dbReference>
<dbReference type="Pfam" id="PF11951">
    <property type="entry name" value="Fungal_trans_2"/>
    <property type="match status" value="1"/>
</dbReference>
<name>A0A4Z1L560_9HELO</name>
<comment type="caution">
    <text evidence="8">The sequence shown here is derived from an EMBL/GenBank/DDBJ whole genome shotgun (WGS) entry which is preliminary data.</text>
</comment>
<dbReference type="AlphaFoldDB" id="A0A4Z1L560"/>
<dbReference type="CDD" id="cd00067">
    <property type="entry name" value="GAL4"/>
    <property type="match status" value="1"/>
</dbReference>
<dbReference type="Proteomes" id="UP000297280">
    <property type="component" value="Unassembled WGS sequence"/>
</dbReference>
<organism evidence="8 9">
    <name type="scientific">Botrytis porri</name>
    <dbReference type="NCBI Taxonomy" id="87229"/>
    <lineage>
        <taxon>Eukaryota</taxon>
        <taxon>Fungi</taxon>
        <taxon>Dikarya</taxon>
        <taxon>Ascomycota</taxon>
        <taxon>Pezizomycotina</taxon>
        <taxon>Leotiomycetes</taxon>
        <taxon>Helotiales</taxon>
        <taxon>Sclerotiniaceae</taxon>
        <taxon>Botrytis</taxon>
    </lineage>
</organism>
<dbReference type="SUPFAM" id="SSF57701">
    <property type="entry name" value="Zn2/Cys6 DNA-binding domain"/>
    <property type="match status" value="1"/>
</dbReference>
<dbReference type="EMBL" id="PQXO01000013">
    <property type="protein sequence ID" value="TGO91980.1"/>
    <property type="molecule type" value="Genomic_DNA"/>
</dbReference>
<dbReference type="InterPro" id="IPR001138">
    <property type="entry name" value="Zn2Cys6_DnaBD"/>
</dbReference>
<sequence length="566" mass="64123">MPIGTPDQILPRSRRCGPKVKTGCQTCKIRRVKCDEAKPSCERCVSTGRKCDGYSTDLKRLSPEIHTSSGIQRVPTFLPGTVNERRGFQYFVSNTATELSGYFDPSFWNHLILQASSVDPSLRHAIIGLGTLHEDFSNRRLDLATKCDAARSGFGFATSQYTKAISHLRRSLAAGKQKPLTALMACILFVCFDSLRGHFSSAVMHLQSGLKILQNSRLRNNSQDEDLIEENIVPMFMRLCIQAILYIDTREVPERMAFATVISTISTRENIIPREFKNLDAARRSLLHASDSLFRGGYLWDGNLPSACQPKIAMDLYVKSRTQLDAWRVSFENFMQNQSHTFDSKQLRGAALCKVHYATVHIMARVTELDLDDPRIIKNYVNDPKKFAVFDLEFQIIVSLARSLINAAEEDAKAGRPAFTFSTDLGLIAPLYFSCMKSPNEATRRQALELLLRCPRKEGMWDSSSTINLVRGFWNLEQKLIYRPIGVYPVSEKLIQMSEVVNLVLNKDMQWEWKLLSETPTIQPPQCTPGDNFSNLEDFSWLPTDLEDIKSFEMADGNPFLGVYWP</sequence>
<evidence type="ECO:0000313" key="8">
    <source>
        <dbReference type="EMBL" id="TGO91980.1"/>
    </source>
</evidence>
<reference evidence="8 9" key="1">
    <citation type="submission" date="2017-12" db="EMBL/GenBank/DDBJ databases">
        <title>Comparative genomics of Botrytis spp.</title>
        <authorList>
            <person name="Valero-Jimenez C.A."/>
            <person name="Tapia P."/>
            <person name="Veloso J."/>
            <person name="Silva-Moreno E."/>
            <person name="Staats M."/>
            <person name="Valdes J.H."/>
            <person name="Van Kan J.A.L."/>
        </authorList>
    </citation>
    <scope>NUCLEOTIDE SEQUENCE [LARGE SCALE GENOMIC DNA]</scope>
    <source>
        <strain evidence="8 9">MUCL3349</strain>
    </source>
</reference>
<dbReference type="InterPro" id="IPR052360">
    <property type="entry name" value="Transcr_Regulatory_Proteins"/>
</dbReference>
<dbReference type="GO" id="GO:0003677">
    <property type="term" value="F:DNA binding"/>
    <property type="evidence" value="ECO:0007669"/>
    <property type="project" value="UniProtKB-KW"/>
</dbReference>
<dbReference type="OrthoDB" id="2593732at2759"/>
<dbReference type="PANTHER" id="PTHR36206">
    <property type="entry name" value="ASPERCRYPTIN BIOSYNTHESIS CLUSTER-SPECIFIC TRANSCRIPTION REGULATOR ATNN-RELATED"/>
    <property type="match status" value="1"/>
</dbReference>
<dbReference type="Gene3D" id="4.10.240.10">
    <property type="entry name" value="Zn(2)-C6 fungal-type DNA-binding domain"/>
    <property type="match status" value="1"/>
</dbReference>
<feature type="domain" description="Zn(2)-C6 fungal-type" evidence="7">
    <location>
        <begin position="23"/>
        <end position="51"/>
    </location>
</feature>
<dbReference type="InterPro" id="IPR036864">
    <property type="entry name" value="Zn2-C6_fun-type_DNA-bd_sf"/>
</dbReference>
<dbReference type="Pfam" id="PF00172">
    <property type="entry name" value="Zn_clus"/>
    <property type="match status" value="1"/>
</dbReference>
<dbReference type="STRING" id="87229.A0A4Z1L560"/>
<evidence type="ECO:0000259" key="7">
    <source>
        <dbReference type="PROSITE" id="PS50048"/>
    </source>
</evidence>
<keyword evidence="3" id="KW-0805">Transcription regulation</keyword>